<dbReference type="Proteomes" id="UP001268864">
    <property type="component" value="Unassembled WGS sequence"/>
</dbReference>
<gene>
    <name evidence="5" type="primary">dps</name>
    <name evidence="5" type="synonym">pexB</name>
    <name evidence="5" type="ORF">NDI86_21120</name>
</gene>
<dbReference type="Pfam" id="PF00210">
    <property type="entry name" value="Ferritin"/>
    <property type="match status" value="1"/>
</dbReference>
<dbReference type="EMBL" id="JAMQOS010000009">
    <property type="protein sequence ID" value="MDS0284604.1"/>
    <property type="molecule type" value="Genomic_DNA"/>
</dbReference>
<dbReference type="PRINTS" id="PR01346">
    <property type="entry name" value="HELNAPAPROT"/>
</dbReference>
<dbReference type="InterPro" id="IPR012347">
    <property type="entry name" value="Ferritin-like"/>
</dbReference>
<feature type="compositionally biased region" description="Low complexity" evidence="3">
    <location>
        <begin position="1"/>
        <end position="15"/>
    </location>
</feature>
<comment type="caution">
    <text evidence="5">The sequence shown here is derived from an EMBL/GenBank/DDBJ whole genome shotgun (WGS) entry which is preliminary data.</text>
</comment>
<evidence type="ECO:0000256" key="1">
    <source>
        <dbReference type="ARBA" id="ARBA00009497"/>
    </source>
</evidence>
<dbReference type="CDD" id="cd01043">
    <property type="entry name" value="DPS"/>
    <property type="match status" value="1"/>
</dbReference>
<evidence type="ECO:0000256" key="2">
    <source>
        <dbReference type="RuleBase" id="RU003875"/>
    </source>
</evidence>
<evidence type="ECO:0000259" key="4">
    <source>
        <dbReference type="Pfam" id="PF00210"/>
    </source>
</evidence>
<keyword evidence="6" id="KW-1185">Reference proteome</keyword>
<protein>
    <submittedName>
        <fullName evidence="5">DNA starvation/stationary phase protection protein Dps</fullName>
    </submittedName>
</protein>
<proteinExistence type="inferred from homology"/>
<evidence type="ECO:0000313" key="6">
    <source>
        <dbReference type="Proteomes" id="UP001268864"/>
    </source>
</evidence>
<feature type="region of interest" description="Disordered" evidence="3">
    <location>
        <begin position="1"/>
        <end position="35"/>
    </location>
</feature>
<dbReference type="PANTHER" id="PTHR42932">
    <property type="entry name" value="GENERAL STRESS PROTEIN 20U"/>
    <property type="match status" value="1"/>
</dbReference>
<dbReference type="InterPro" id="IPR002177">
    <property type="entry name" value="DPS_DNA-bd"/>
</dbReference>
<reference evidence="5 6" key="1">
    <citation type="submission" date="2022-06" db="EMBL/GenBank/DDBJ databases">
        <title>Halomicroarcula sp. a new haloarchaeum isolate from saline soil.</title>
        <authorList>
            <person name="Strakova D."/>
            <person name="Galisteo C."/>
            <person name="Sanchez-Porro C."/>
            <person name="Ventosa A."/>
        </authorList>
    </citation>
    <scope>NUCLEOTIDE SEQUENCE [LARGE SCALE GENOMIC DNA]</scope>
    <source>
        <strain evidence="5 6">S3CR25-11</strain>
    </source>
</reference>
<sequence length="207" mass="22482">MSHSQQPVRQQQRQPATENAGADQSVTAPVGQQLPTRSYLPENVRATSVGLLDQAVADLSAVRMQLQHAHWNVKGIEFYQLHELFQELYESLEPHIDAVAERSSALGGQPMGTAAAVAQQTSIPQLSHGATDGQSMLRELADRLSVLDASLYQQIETASQQGDLDTADLLNEVSRDVTKALWFVESHLQVPQSGGATHQQGAVAPQR</sequence>
<dbReference type="SUPFAM" id="SSF47240">
    <property type="entry name" value="Ferritin-like"/>
    <property type="match status" value="1"/>
</dbReference>
<dbReference type="PANTHER" id="PTHR42932:SF3">
    <property type="entry name" value="DNA PROTECTION DURING STARVATION PROTEIN"/>
    <property type="match status" value="1"/>
</dbReference>
<evidence type="ECO:0000313" key="5">
    <source>
        <dbReference type="EMBL" id="MDS0284604.1"/>
    </source>
</evidence>
<dbReference type="PROSITE" id="PS00819">
    <property type="entry name" value="DPS_2"/>
    <property type="match status" value="1"/>
</dbReference>
<evidence type="ECO:0000256" key="3">
    <source>
        <dbReference type="SAM" id="MobiDB-lite"/>
    </source>
</evidence>
<dbReference type="InterPro" id="IPR009078">
    <property type="entry name" value="Ferritin-like_SF"/>
</dbReference>
<feature type="domain" description="Ferritin/DPS" evidence="4">
    <location>
        <begin position="51"/>
        <end position="189"/>
    </location>
</feature>
<dbReference type="InterPro" id="IPR023188">
    <property type="entry name" value="DPS_DNA-bd_CS"/>
</dbReference>
<comment type="similarity">
    <text evidence="1 2">Belongs to the Dps family.</text>
</comment>
<dbReference type="InterPro" id="IPR008331">
    <property type="entry name" value="Ferritin_DPS_dom"/>
</dbReference>
<accession>A0ABU2FV09</accession>
<dbReference type="NCBIfam" id="NF006975">
    <property type="entry name" value="PRK09448.1"/>
    <property type="match status" value="1"/>
</dbReference>
<dbReference type="Gene3D" id="1.20.1260.10">
    <property type="match status" value="1"/>
</dbReference>
<dbReference type="RefSeq" id="WP_310902270.1">
    <property type="nucleotide sequence ID" value="NZ_JAMQOS010000009.1"/>
</dbReference>
<organism evidence="5 6">
    <name type="scientific">Haloarcula onubensis</name>
    <dbReference type="NCBI Taxonomy" id="2950539"/>
    <lineage>
        <taxon>Archaea</taxon>
        <taxon>Methanobacteriati</taxon>
        <taxon>Methanobacteriota</taxon>
        <taxon>Stenosarchaea group</taxon>
        <taxon>Halobacteria</taxon>
        <taxon>Halobacteriales</taxon>
        <taxon>Haloarculaceae</taxon>
        <taxon>Haloarcula</taxon>
    </lineage>
</organism>
<name>A0ABU2FV09_9EURY</name>